<accession>A0ABR4LFT4</accession>
<dbReference type="RefSeq" id="XP_070881928.1">
    <property type="nucleotide sequence ID" value="XM_071033802.1"/>
</dbReference>
<evidence type="ECO:0000313" key="2">
    <source>
        <dbReference type="EMBL" id="KAL2862949.1"/>
    </source>
</evidence>
<dbReference type="PANTHER" id="PTHR11799">
    <property type="entry name" value="PARAOXONASE"/>
    <property type="match status" value="1"/>
</dbReference>
<dbReference type="GeneID" id="98148874"/>
<comment type="caution">
    <text evidence="2">The sequence shown here is derived from an EMBL/GenBank/DDBJ whole genome shotgun (WGS) entry which is preliminary data.</text>
</comment>
<keyword evidence="3" id="KW-1185">Reference proteome</keyword>
<reference evidence="2 3" key="1">
    <citation type="submission" date="2024-07" db="EMBL/GenBank/DDBJ databases">
        <title>Section-level genome sequencing and comparative genomics of Aspergillus sections Usti and Cavernicolus.</title>
        <authorList>
            <consortium name="Lawrence Berkeley National Laboratory"/>
            <person name="Nybo J.L."/>
            <person name="Vesth T.C."/>
            <person name="Theobald S."/>
            <person name="Frisvad J.C."/>
            <person name="Larsen T.O."/>
            <person name="Kjaerboelling I."/>
            <person name="Rothschild-Mancinelli K."/>
            <person name="Lyhne E.K."/>
            <person name="Kogle M.E."/>
            <person name="Barry K."/>
            <person name="Clum A."/>
            <person name="Na H."/>
            <person name="Ledsgaard L."/>
            <person name="Lin J."/>
            <person name="Lipzen A."/>
            <person name="Kuo A."/>
            <person name="Riley R."/>
            <person name="Mondo S."/>
            <person name="Labutti K."/>
            <person name="Haridas S."/>
            <person name="Pangalinan J."/>
            <person name="Salamov A.A."/>
            <person name="Simmons B.A."/>
            <person name="Magnuson J.K."/>
            <person name="Chen J."/>
            <person name="Drula E."/>
            <person name="Henrissat B."/>
            <person name="Wiebenga A."/>
            <person name="Lubbers R.J."/>
            <person name="Gomes A.C."/>
            <person name="Macurrencykelacurrency M.R."/>
            <person name="Stajich J."/>
            <person name="Grigoriev I.V."/>
            <person name="Mortensen U.H."/>
            <person name="De Vries R.P."/>
            <person name="Baker S.E."/>
            <person name="Andersen M.R."/>
        </authorList>
    </citation>
    <scope>NUCLEOTIDE SEQUENCE [LARGE SCALE GENOMIC DNA]</scope>
    <source>
        <strain evidence="2 3">CBS 449.75</strain>
    </source>
</reference>
<evidence type="ECO:0000256" key="1">
    <source>
        <dbReference type="SAM" id="SignalP"/>
    </source>
</evidence>
<evidence type="ECO:0000313" key="3">
    <source>
        <dbReference type="Proteomes" id="UP001610432"/>
    </source>
</evidence>
<feature type="signal peptide" evidence="1">
    <location>
        <begin position="1"/>
        <end position="21"/>
    </location>
</feature>
<dbReference type="SUPFAM" id="SSF63829">
    <property type="entry name" value="Calcium-dependent phosphotriesterase"/>
    <property type="match status" value="1"/>
</dbReference>
<keyword evidence="1" id="KW-0732">Signal</keyword>
<protein>
    <submittedName>
        <fullName evidence="2">Uncharacterized protein</fullName>
    </submittedName>
</protein>
<dbReference type="EMBL" id="JBFXLQ010000059">
    <property type="protein sequence ID" value="KAL2862949.1"/>
    <property type="molecule type" value="Genomic_DNA"/>
</dbReference>
<organism evidence="2 3">
    <name type="scientific">Aspergillus lucknowensis</name>
    <dbReference type="NCBI Taxonomy" id="176173"/>
    <lineage>
        <taxon>Eukaryota</taxon>
        <taxon>Fungi</taxon>
        <taxon>Dikarya</taxon>
        <taxon>Ascomycota</taxon>
        <taxon>Pezizomycotina</taxon>
        <taxon>Eurotiomycetes</taxon>
        <taxon>Eurotiomycetidae</taxon>
        <taxon>Eurotiales</taxon>
        <taxon>Aspergillaceae</taxon>
        <taxon>Aspergillus</taxon>
        <taxon>Aspergillus subgen. Nidulantes</taxon>
    </lineage>
</organism>
<dbReference type="InterPro" id="IPR011042">
    <property type="entry name" value="6-blade_b-propeller_TolB-like"/>
</dbReference>
<dbReference type="Proteomes" id="UP001610432">
    <property type="component" value="Unassembled WGS sequence"/>
</dbReference>
<feature type="chain" id="PRO_5047483682" evidence="1">
    <location>
        <begin position="22"/>
        <end position="259"/>
    </location>
</feature>
<sequence>MAQSSLSLFLILSAILISLLCRSVQRGLTVIGVYQGPVVASSAAQRIYAIPDTVHCEDIHYYAPGDILFTACEDSVQQRFRWFPPLALLDGPVETTGSIRIINPQTKVSSQLMFENFPGPFVTHGIDVIQDPDRAEALYIFAVNHLPNPEYSPATEAEAEAPKARSQVEVFHYVLNSSTIRHVRSVRHPLITTPNDLYATSPYSFYVTNDHHYREGFLRELESIPGVKWAKVLHVQLDRLDTDDATAGVNTTVALASDV</sequence>
<dbReference type="Gene3D" id="2.120.10.30">
    <property type="entry name" value="TolB, C-terminal domain"/>
    <property type="match status" value="1"/>
</dbReference>
<proteinExistence type="predicted"/>
<dbReference type="InterPro" id="IPR051288">
    <property type="entry name" value="Serum_paraoxonase/arylesterase"/>
</dbReference>
<dbReference type="PANTHER" id="PTHR11799:SF12">
    <property type="entry name" value="PARAOXONASE-RELATED"/>
    <property type="match status" value="1"/>
</dbReference>
<name>A0ABR4LFT4_9EURO</name>
<gene>
    <name evidence="2" type="ORF">BJX67DRAFT_385182</name>
</gene>